<dbReference type="OrthoDB" id="10615041at2759"/>
<dbReference type="RefSeq" id="XP_068368004.1">
    <property type="nucleotide sequence ID" value="XM_068514511.1"/>
</dbReference>
<dbReference type="VEuPathDB" id="TrichDB:TRFO_42856"/>
<feature type="region of interest" description="Disordered" evidence="1">
    <location>
        <begin position="1"/>
        <end position="21"/>
    </location>
</feature>
<organism evidence="2 4">
    <name type="scientific">Tritrichomonas foetus</name>
    <dbReference type="NCBI Taxonomy" id="1144522"/>
    <lineage>
        <taxon>Eukaryota</taxon>
        <taxon>Metamonada</taxon>
        <taxon>Parabasalia</taxon>
        <taxon>Tritrichomonadida</taxon>
        <taxon>Tritrichomonadidae</taxon>
        <taxon>Tritrichomonas</taxon>
    </lineage>
</organism>
<comment type="caution">
    <text evidence="2">The sequence shown here is derived from an EMBL/GenBank/DDBJ whole genome shotgun (WGS) entry which is preliminary data.</text>
</comment>
<name>A0A1J4KVD9_9EUKA</name>
<feature type="compositionally biased region" description="Polar residues" evidence="1">
    <location>
        <begin position="256"/>
        <end position="272"/>
    </location>
</feature>
<dbReference type="GeneID" id="94849215"/>
<accession>A0A1J4KVD9</accession>
<keyword evidence="4" id="KW-1185">Reference proteome</keyword>
<dbReference type="VEuPathDB" id="TrichDB:TRFO_42864"/>
<gene>
    <name evidence="3" type="ORF">TRFO_42856</name>
    <name evidence="2" type="ORF">TRFO_42864</name>
</gene>
<reference evidence="2" key="1">
    <citation type="submission" date="2016-10" db="EMBL/GenBank/DDBJ databases">
        <authorList>
            <person name="de Groot N.N."/>
        </authorList>
    </citation>
    <scope>NUCLEOTIDE SEQUENCE [LARGE SCALE GENOMIC DNA]</scope>
    <source>
        <strain evidence="2">K</strain>
    </source>
</reference>
<protein>
    <submittedName>
        <fullName evidence="2">Uncharacterized protein</fullName>
    </submittedName>
</protein>
<sequence length="290" mass="32455">MATRGVVVSTNTSDDSNSQSEEQRVLDVEAFLAENPIPDDAVNLICRLPSMCSLLTSNESLDCLSTNELLTVSRALKINASAFLTMKSRRSRDRGLQTKTHMLTLIAEKFGEQWTTLYDIAKEMKNSSRSLRRRKPQKVMSTYSFDSPDSKLSGNRSEINTAISFIQKSQKMPTRDELIFLNDDEYETALQFYRATHPEIIDINDLPQGNDATTLQHLYGVVKETTDALKGYLKVATNARTFIDRIEEHQKRRNGASLSSAGSEGHNLSSIQLEGDSSEEHTENLSQPVA</sequence>
<evidence type="ECO:0000313" key="3">
    <source>
        <dbReference type="EMBL" id="OHT14868.1"/>
    </source>
</evidence>
<dbReference type="EMBL" id="MLAK01000309">
    <property type="protein sequence ID" value="OHT14868.1"/>
    <property type="molecule type" value="Genomic_DNA"/>
</dbReference>
<evidence type="ECO:0000313" key="4">
    <source>
        <dbReference type="Proteomes" id="UP000179807"/>
    </source>
</evidence>
<dbReference type="AlphaFoldDB" id="A0A1J4KVD9"/>
<feature type="region of interest" description="Disordered" evidence="1">
    <location>
        <begin position="253"/>
        <end position="290"/>
    </location>
</feature>
<proteinExistence type="predicted"/>
<evidence type="ECO:0000313" key="2">
    <source>
        <dbReference type="EMBL" id="OHT14864.1"/>
    </source>
</evidence>
<dbReference type="EMBL" id="MLAK01000311">
    <property type="protein sequence ID" value="OHT14864.1"/>
    <property type="molecule type" value="Genomic_DNA"/>
</dbReference>
<evidence type="ECO:0000256" key="1">
    <source>
        <dbReference type="SAM" id="MobiDB-lite"/>
    </source>
</evidence>
<dbReference type="Proteomes" id="UP000179807">
    <property type="component" value="Unassembled WGS sequence"/>
</dbReference>
<reference evidence="4" key="2">
    <citation type="submission" date="2016-10" db="EMBL/GenBank/DDBJ databases">
        <authorList>
            <person name="Benchimol M."/>
            <person name="Almeida L.G."/>
            <person name="Vasconcelos A.T."/>
            <person name="Perreira-Neves A."/>
            <person name="Rosa I.A."/>
            <person name="Tasca T."/>
            <person name="Bogo M.R."/>
            <person name="de Souza W."/>
        </authorList>
    </citation>
    <scope>NUCLEOTIDE SEQUENCE [LARGE SCALE GENOMIC DNA]</scope>
    <source>
        <strain evidence="4">K</strain>
    </source>
</reference>
<feature type="compositionally biased region" description="Low complexity" evidence="1">
    <location>
        <begin position="7"/>
        <end position="20"/>
    </location>
</feature>